<sequence>MARSFGLLLVAAGFVGLVIDGTRSIVNSVISFTSLGGVMSTFFPGSVNGLEAGIARQSYSWLWDPILLHILQLPASVTGFLVGAFLLWMGQRSLEPIGYLAGR</sequence>
<proteinExistence type="predicted"/>
<evidence type="ECO:0000313" key="3">
    <source>
        <dbReference type="Proteomes" id="UP000321085"/>
    </source>
</evidence>
<accession>A0A512BPI3</accession>
<dbReference type="RefSeq" id="WP_162815680.1">
    <property type="nucleotide sequence ID" value="NZ_BJYU01000017.1"/>
</dbReference>
<dbReference type="AlphaFoldDB" id="A0A512BPI3"/>
<evidence type="ECO:0000313" key="2">
    <source>
        <dbReference type="EMBL" id="GEO13853.1"/>
    </source>
</evidence>
<keyword evidence="1" id="KW-0472">Membrane</keyword>
<keyword evidence="1" id="KW-1133">Transmembrane helix</keyword>
<keyword evidence="1" id="KW-0812">Transmembrane</keyword>
<feature type="transmembrane region" description="Helical" evidence="1">
    <location>
        <begin position="66"/>
        <end position="88"/>
    </location>
</feature>
<protein>
    <recommendedName>
        <fullName evidence="4">PetM family of cytochrome b6f complex subunit 7</fullName>
    </recommendedName>
</protein>
<evidence type="ECO:0008006" key="4">
    <source>
        <dbReference type="Google" id="ProtNLM"/>
    </source>
</evidence>
<organism evidence="2 3">
    <name type="scientific">Microvirga aerophila</name>
    <dbReference type="NCBI Taxonomy" id="670291"/>
    <lineage>
        <taxon>Bacteria</taxon>
        <taxon>Pseudomonadati</taxon>
        <taxon>Pseudomonadota</taxon>
        <taxon>Alphaproteobacteria</taxon>
        <taxon>Hyphomicrobiales</taxon>
        <taxon>Methylobacteriaceae</taxon>
        <taxon>Microvirga</taxon>
    </lineage>
</organism>
<name>A0A512BPI3_9HYPH</name>
<dbReference type="EMBL" id="BJYU01000017">
    <property type="protein sequence ID" value="GEO13853.1"/>
    <property type="molecule type" value="Genomic_DNA"/>
</dbReference>
<evidence type="ECO:0000256" key="1">
    <source>
        <dbReference type="SAM" id="Phobius"/>
    </source>
</evidence>
<keyword evidence="3" id="KW-1185">Reference proteome</keyword>
<dbReference type="Proteomes" id="UP000321085">
    <property type="component" value="Unassembled WGS sequence"/>
</dbReference>
<reference evidence="2 3" key="1">
    <citation type="submission" date="2019-07" db="EMBL/GenBank/DDBJ databases">
        <title>Whole genome shotgun sequence of Microvirga aerophila NBRC 106136.</title>
        <authorList>
            <person name="Hosoyama A."/>
            <person name="Uohara A."/>
            <person name="Ohji S."/>
            <person name="Ichikawa N."/>
        </authorList>
    </citation>
    <scope>NUCLEOTIDE SEQUENCE [LARGE SCALE GENOMIC DNA]</scope>
    <source>
        <strain evidence="2 3">NBRC 106136</strain>
    </source>
</reference>
<comment type="caution">
    <text evidence="2">The sequence shown here is derived from an EMBL/GenBank/DDBJ whole genome shotgun (WGS) entry which is preliminary data.</text>
</comment>
<gene>
    <name evidence="2" type="ORF">MAE02_15490</name>
</gene>